<keyword evidence="4" id="KW-1185">Reference proteome</keyword>
<feature type="chain" id="PRO_5011969292" description="DUF547 domain-containing protein" evidence="1">
    <location>
        <begin position="20"/>
        <end position="313"/>
    </location>
</feature>
<name>A0A239AI74_9FLAO</name>
<protein>
    <recommendedName>
        <fullName evidence="2">DUF547 domain-containing protein</fullName>
    </recommendedName>
</protein>
<feature type="signal peptide" evidence="1">
    <location>
        <begin position="1"/>
        <end position="19"/>
    </location>
</feature>
<organism evidence="3 4">
    <name type="scientific">Dokdonia pacifica</name>
    <dbReference type="NCBI Taxonomy" id="1627892"/>
    <lineage>
        <taxon>Bacteria</taxon>
        <taxon>Pseudomonadati</taxon>
        <taxon>Bacteroidota</taxon>
        <taxon>Flavobacteriia</taxon>
        <taxon>Flavobacteriales</taxon>
        <taxon>Flavobacteriaceae</taxon>
        <taxon>Dokdonia</taxon>
    </lineage>
</organism>
<dbReference type="InterPro" id="IPR006869">
    <property type="entry name" value="DUF547"/>
</dbReference>
<evidence type="ECO:0000313" key="3">
    <source>
        <dbReference type="EMBL" id="SNR94718.1"/>
    </source>
</evidence>
<keyword evidence="1" id="KW-0732">Signal</keyword>
<dbReference type="RefSeq" id="WP_229746958.1">
    <property type="nucleotide sequence ID" value="NZ_BMEP01000008.1"/>
</dbReference>
<proteinExistence type="predicted"/>
<dbReference type="Pfam" id="PF04784">
    <property type="entry name" value="DUF547"/>
    <property type="match status" value="1"/>
</dbReference>
<feature type="domain" description="DUF547" evidence="2">
    <location>
        <begin position="147"/>
        <end position="252"/>
    </location>
</feature>
<evidence type="ECO:0000313" key="4">
    <source>
        <dbReference type="Proteomes" id="UP000198379"/>
    </source>
</evidence>
<dbReference type="AlphaFoldDB" id="A0A239AI74"/>
<reference evidence="3 4" key="1">
    <citation type="submission" date="2017-06" db="EMBL/GenBank/DDBJ databases">
        <authorList>
            <person name="Kim H.J."/>
            <person name="Triplett B.A."/>
        </authorList>
    </citation>
    <scope>NUCLEOTIDE SEQUENCE [LARGE SCALE GENOMIC DNA]</scope>
    <source>
        <strain evidence="3 4">DSM 25597</strain>
    </source>
</reference>
<dbReference type="PANTHER" id="PTHR46361">
    <property type="entry name" value="ELECTRON CARRIER/ PROTEIN DISULFIDE OXIDOREDUCTASE"/>
    <property type="match status" value="1"/>
</dbReference>
<gene>
    <name evidence="3" type="ORF">SAMN06265376_104420</name>
</gene>
<evidence type="ECO:0000256" key="1">
    <source>
        <dbReference type="SAM" id="SignalP"/>
    </source>
</evidence>
<sequence length="313" mass="36187">MKYYLIALTLITGILTACGGSKRIAATEQTKQTVTVKENVVKEEVKTETKTVIEREAPEVEKDMMEAPKKEETLIVPNTDIQPNEEKMGEAEVPVKNILEAFDHTSYDDLISKYVSEQGNVDYDGFKRNWSSLRNYIKALSENMPTDAWSKEDKLAFWMNAYNAMTIDLILRNYPLASIKDIKDPWGQRFWKLGEKYYNLNEIEHKILRKMGDARIHFGINCASFSCPPLLNEAFTAQKVDKQLDILARRFVNDEKRNTITANSIEISEIFNWFAKDFKTDGSVIDFLNKYSDTPINAKAKRKYKDYNWSLNK</sequence>
<dbReference type="PANTHER" id="PTHR46361:SF3">
    <property type="entry name" value="ELECTRON CARRIER_ PROTEIN DISULFIDE OXIDOREDUCTASE"/>
    <property type="match status" value="1"/>
</dbReference>
<dbReference type="EMBL" id="FZNY01000004">
    <property type="protein sequence ID" value="SNR94718.1"/>
    <property type="molecule type" value="Genomic_DNA"/>
</dbReference>
<dbReference type="PROSITE" id="PS51257">
    <property type="entry name" value="PROKAR_LIPOPROTEIN"/>
    <property type="match status" value="1"/>
</dbReference>
<accession>A0A239AI74</accession>
<dbReference type="Proteomes" id="UP000198379">
    <property type="component" value="Unassembled WGS sequence"/>
</dbReference>
<evidence type="ECO:0000259" key="2">
    <source>
        <dbReference type="Pfam" id="PF04784"/>
    </source>
</evidence>